<gene>
    <name evidence="1" type="ORF">FEK29_17755</name>
</gene>
<accession>A0A5R8LRB5</accession>
<protein>
    <submittedName>
        <fullName evidence="1">Uncharacterized protein</fullName>
    </submittedName>
</protein>
<dbReference type="Proteomes" id="UP000308382">
    <property type="component" value="Unassembled WGS sequence"/>
</dbReference>
<comment type="caution">
    <text evidence="1">The sequence shown here is derived from an EMBL/GenBank/DDBJ whole genome shotgun (WGS) entry which is preliminary data.</text>
</comment>
<dbReference type="EMBL" id="VBUK01000020">
    <property type="protein sequence ID" value="TLF39755.1"/>
    <property type="molecule type" value="Genomic_DNA"/>
</dbReference>
<reference evidence="1 2" key="1">
    <citation type="journal article" date="2017" name="Int. J. Syst. Evol. Microbiol.">
        <title>Maripseudobacter aurantiacus gen. nov., sp. nov., a novel member of the family Flavobacteriaceae isolated from a sedimentation basin.</title>
        <authorList>
            <person name="Chen C."/>
            <person name="Su Y."/>
            <person name="Tao T."/>
            <person name="Fu G."/>
            <person name="Zhang C."/>
            <person name="Sun C."/>
            <person name="Zhang X."/>
            <person name="Wu M."/>
        </authorList>
    </citation>
    <scope>NUCLEOTIDE SEQUENCE [LARGE SCALE GENOMIC DNA]</scope>
    <source>
        <strain evidence="2">CDA4</strain>
    </source>
</reference>
<organism evidence="1 2">
    <name type="scientific">Maribacter aurantiacus</name>
    <dbReference type="NCBI Taxonomy" id="1882343"/>
    <lineage>
        <taxon>Bacteria</taxon>
        <taxon>Pseudomonadati</taxon>
        <taxon>Bacteroidota</taxon>
        <taxon>Flavobacteriia</taxon>
        <taxon>Flavobacteriales</taxon>
        <taxon>Flavobacteriaceae</taxon>
        <taxon>Maribacter</taxon>
    </lineage>
</organism>
<evidence type="ECO:0000313" key="1">
    <source>
        <dbReference type="EMBL" id="TLF39755.1"/>
    </source>
</evidence>
<proteinExistence type="predicted"/>
<name>A0A5R8LRB5_9FLAO</name>
<dbReference type="RefSeq" id="WP_138259777.1">
    <property type="nucleotide sequence ID" value="NZ_VBUK01000020.1"/>
</dbReference>
<dbReference type="AlphaFoldDB" id="A0A5R8LRB5"/>
<dbReference type="OrthoDB" id="1454156at2"/>
<keyword evidence="2" id="KW-1185">Reference proteome</keyword>
<sequence>MKKAIILTLLIIPLLSFGQLTKSLVLMEAENEAKYSEYEQLFHEATEYIFSNPVNFKSNEFVSACKIVDFWKNKDTGINVPIFGSFYNKLEEKSNLRYFYMIAITNYILNEKINKNRILECEKIDGQKYSEQEDVKEVQLEGAKIFLAYVDNEKNGLSLNKDAKAYLKAFKKGKLEDMFFD</sequence>
<evidence type="ECO:0000313" key="2">
    <source>
        <dbReference type="Proteomes" id="UP000308382"/>
    </source>
</evidence>